<organism evidence="3 4">
    <name type="scientific">Adiantum capillus-veneris</name>
    <name type="common">Maidenhair fern</name>
    <dbReference type="NCBI Taxonomy" id="13818"/>
    <lineage>
        <taxon>Eukaryota</taxon>
        <taxon>Viridiplantae</taxon>
        <taxon>Streptophyta</taxon>
        <taxon>Embryophyta</taxon>
        <taxon>Tracheophyta</taxon>
        <taxon>Polypodiopsida</taxon>
        <taxon>Polypodiidae</taxon>
        <taxon>Polypodiales</taxon>
        <taxon>Pteridineae</taxon>
        <taxon>Pteridaceae</taxon>
        <taxon>Vittarioideae</taxon>
        <taxon>Adiantum</taxon>
    </lineage>
</organism>
<evidence type="ECO:0000256" key="1">
    <source>
        <dbReference type="ARBA" id="ARBA00022723"/>
    </source>
</evidence>
<comment type="caution">
    <text evidence="3">The sequence shown here is derived from an EMBL/GenBank/DDBJ whole genome shotgun (WGS) entry which is preliminary data.</text>
</comment>
<dbReference type="InterPro" id="IPR036163">
    <property type="entry name" value="HMA_dom_sf"/>
</dbReference>
<dbReference type="CDD" id="cd00371">
    <property type="entry name" value="HMA"/>
    <property type="match status" value="1"/>
</dbReference>
<dbReference type="OrthoDB" id="689350at2759"/>
<feature type="domain" description="HMA" evidence="2">
    <location>
        <begin position="1"/>
        <end position="64"/>
    </location>
</feature>
<dbReference type="InterPro" id="IPR017969">
    <property type="entry name" value="Heavy-metal-associated_CS"/>
</dbReference>
<sequence length="166" mass="19069">MELVELLVRMDCQGCEQKVRKQLAKLKGVDSVEVDLRTNKVTVYGFVDRRKVLKAVRKSGKKAEFWQEAFTNLHHFPHHSTGEASNITVNYNFTGSQYSHNYSSSSSEMSQIQPFKRTYNYKKHGYNNYDYSTDDSMPYYHQQGISTSHAAPSMFSDEDPNGCSVM</sequence>
<dbReference type="PANTHER" id="PTHR22814">
    <property type="entry name" value="COPPER TRANSPORT PROTEIN ATOX1-RELATED"/>
    <property type="match status" value="1"/>
</dbReference>
<keyword evidence="4" id="KW-1185">Reference proteome</keyword>
<dbReference type="PANTHER" id="PTHR22814:SF336">
    <property type="entry name" value="HEAVY METAL-ASSOCIATED ISOPRENYLATED PLANT PROTEIN 23"/>
    <property type="match status" value="1"/>
</dbReference>
<gene>
    <name evidence="3" type="ORF">GOP47_0010367</name>
</gene>
<dbReference type="AlphaFoldDB" id="A0A9D4UUM5"/>
<keyword evidence="1" id="KW-0479">Metal-binding</keyword>
<dbReference type="InterPro" id="IPR006121">
    <property type="entry name" value="HMA_dom"/>
</dbReference>
<dbReference type="PROSITE" id="PS50846">
    <property type="entry name" value="HMA_2"/>
    <property type="match status" value="1"/>
</dbReference>
<dbReference type="Gene3D" id="3.30.70.100">
    <property type="match status" value="1"/>
</dbReference>
<evidence type="ECO:0000313" key="3">
    <source>
        <dbReference type="EMBL" id="KAI5074406.1"/>
    </source>
</evidence>
<protein>
    <recommendedName>
        <fullName evidence="2">HMA domain-containing protein</fullName>
    </recommendedName>
</protein>
<dbReference type="GO" id="GO:0046872">
    <property type="term" value="F:metal ion binding"/>
    <property type="evidence" value="ECO:0007669"/>
    <property type="project" value="UniProtKB-KW"/>
</dbReference>
<reference evidence="3" key="1">
    <citation type="submission" date="2021-01" db="EMBL/GenBank/DDBJ databases">
        <title>Adiantum capillus-veneris genome.</title>
        <authorList>
            <person name="Fang Y."/>
            <person name="Liao Q."/>
        </authorList>
    </citation>
    <scope>NUCLEOTIDE SEQUENCE</scope>
    <source>
        <strain evidence="3">H3</strain>
        <tissue evidence="3">Leaf</tissue>
    </source>
</reference>
<dbReference type="Pfam" id="PF00403">
    <property type="entry name" value="HMA"/>
    <property type="match status" value="1"/>
</dbReference>
<dbReference type="PROSITE" id="PS01047">
    <property type="entry name" value="HMA_1"/>
    <property type="match status" value="1"/>
</dbReference>
<dbReference type="Proteomes" id="UP000886520">
    <property type="component" value="Chromosome 10"/>
</dbReference>
<evidence type="ECO:0000313" key="4">
    <source>
        <dbReference type="Proteomes" id="UP000886520"/>
    </source>
</evidence>
<proteinExistence type="predicted"/>
<dbReference type="SUPFAM" id="SSF55008">
    <property type="entry name" value="HMA, heavy metal-associated domain"/>
    <property type="match status" value="1"/>
</dbReference>
<name>A0A9D4UUM5_ADICA</name>
<accession>A0A9D4UUM5</accession>
<evidence type="ECO:0000259" key="2">
    <source>
        <dbReference type="PROSITE" id="PS50846"/>
    </source>
</evidence>
<dbReference type="EMBL" id="JABFUD020000010">
    <property type="protein sequence ID" value="KAI5074406.1"/>
    <property type="molecule type" value="Genomic_DNA"/>
</dbReference>